<reference evidence="2 3" key="1">
    <citation type="journal article" date="2010" name="PLoS Genet.">
        <title>Analysis of the Legionella longbeachae genome and transcriptome uncovers unique strategies to cause Legionnaires' disease.</title>
        <authorList>
            <person name="Cazalet C."/>
            <person name="Gomez-Valero L."/>
            <person name="Rusniok C."/>
            <person name="Lomma M."/>
            <person name="Dervins-Ravault D."/>
            <person name="Newton H."/>
            <person name="Sansom F."/>
            <person name="Jarraud S."/>
            <person name="Zidane N."/>
            <person name="Ma L."/>
            <person name="Bouchier C."/>
            <person name="Etienne J."/>
            <person name="Hartland E."/>
            <person name="Buchrieser C."/>
        </authorList>
    </citation>
    <scope>NUCLEOTIDE SEQUENCE [LARGE SCALE GENOMIC DNA]</scope>
    <source>
        <strain evidence="2 3">NSW150</strain>
    </source>
</reference>
<organism evidence="2 3">
    <name type="scientific">Legionella longbeachae serogroup 1 (strain NSW150)</name>
    <dbReference type="NCBI Taxonomy" id="661367"/>
    <lineage>
        <taxon>Bacteria</taxon>
        <taxon>Pseudomonadati</taxon>
        <taxon>Pseudomonadota</taxon>
        <taxon>Gammaproteobacteria</taxon>
        <taxon>Legionellales</taxon>
        <taxon>Legionellaceae</taxon>
        <taxon>Legionella</taxon>
    </lineage>
</organism>
<evidence type="ECO:0008006" key="4">
    <source>
        <dbReference type="Google" id="ProtNLM"/>
    </source>
</evidence>
<dbReference type="EMBL" id="FN650140">
    <property type="protein sequence ID" value="CBJ12073.1"/>
    <property type="molecule type" value="Genomic_DNA"/>
</dbReference>
<dbReference type="KEGG" id="llo:LLO_1697"/>
<keyword evidence="1" id="KW-0812">Transmembrane</keyword>
<evidence type="ECO:0000313" key="3">
    <source>
        <dbReference type="Proteomes" id="UP000001060"/>
    </source>
</evidence>
<dbReference type="AlphaFoldDB" id="D3HT31"/>
<feature type="transmembrane region" description="Helical" evidence="1">
    <location>
        <begin position="141"/>
        <end position="162"/>
    </location>
</feature>
<evidence type="ECO:0000313" key="2">
    <source>
        <dbReference type="EMBL" id="CBJ12073.1"/>
    </source>
</evidence>
<keyword evidence="3" id="KW-1185">Reference proteome</keyword>
<gene>
    <name evidence="2" type="ordered locus">LLO_1697</name>
</gene>
<dbReference type="HOGENOM" id="CLU_1319613_0_0_6"/>
<dbReference type="eggNOG" id="ENOG5031E5P">
    <property type="taxonomic scope" value="Bacteria"/>
</dbReference>
<protein>
    <recommendedName>
        <fullName evidence="4">Integral membrane protein (PIN domain superfamily)</fullName>
    </recommendedName>
</protein>
<accession>D3HT31</accession>
<keyword evidence="1" id="KW-0472">Membrane</keyword>
<dbReference type="Proteomes" id="UP000001060">
    <property type="component" value="Chromosome"/>
</dbReference>
<feature type="transmembrane region" description="Helical" evidence="1">
    <location>
        <begin position="116"/>
        <end position="135"/>
    </location>
</feature>
<keyword evidence="1" id="KW-1133">Transmembrane helix</keyword>
<name>D3HT31_LEGLN</name>
<evidence type="ECO:0000256" key="1">
    <source>
        <dbReference type="SAM" id="Phobius"/>
    </source>
</evidence>
<dbReference type="STRING" id="661367.LLO_1697"/>
<proteinExistence type="predicted"/>
<sequence>MTMPFFQKNSHATAVEKINAAKKLLVQKQLAEEQTDFFLDMLNARINDFETALKEKHEFYEREQIIEQYNRFAKTLFKCLSKPESTLFYTDNYHNSKYHPVGINDVIKKEPIKNNISIATAFLGAALILASLPAFAFNPLIGAILLPIGITLLAPACLYLLTPELLDTTSKKLEEKIIFQTGAKLIDPSVKFDEMQDIDTSVYTLDTPVCTKAM</sequence>